<dbReference type="EMBL" id="FNYO01000027">
    <property type="protein sequence ID" value="SEI93860.1"/>
    <property type="molecule type" value="Genomic_DNA"/>
</dbReference>
<dbReference type="Proteomes" id="UP000199250">
    <property type="component" value="Unassembled WGS sequence"/>
</dbReference>
<evidence type="ECO:0000313" key="4">
    <source>
        <dbReference type="Proteomes" id="UP000199250"/>
    </source>
</evidence>
<gene>
    <name evidence="1" type="ORF">SAMN04244572_01953</name>
    <name evidence="2" type="ORF">SAMN04244579_02522</name>
</gene>
<accession>A0A1H6U610</accession>
<sequence length="136" mass="15645">MLTLANLFILLLLAGIGAWLWHTHGLREQALAAVRQHCTKVDVELLDDNVALRSFGLHPDARGRQRLARIYDFEFTVTGEQRYNGNIVMFGHHVARIELGAHPFPAPPQPPHQHSAEVIQLDQWRRTHPLHEQRHH</sequence>
<name>A0A1H6U610_9GAMM</name>
<evidence type="ECO:0000313" key="2">
    <source>
        <dbReference type="EMBL" id="SEI93860.1"/>
    </source>
</evidence>
<dbReference type="EMBL" id="FNYQ01000028">
    <property type="protein sequence ID" value="SEI87741.1"/>
    <property type="molecule type" value="Genomic_DNA"/>
</dbReference>
<evidence type="ECO:0000313" key="3">
    <source>
        <dbReference type="Proteomes" id="UP000199005"/>
    </source>
</evidence>
<dbReference type="OrthoDB" id="5959530at2"/>
<dbReference type="Proteomes" id="UP000199005">
    <property type="component" value="Unassembled WGS sequence"/>
</dbReference>
<proteinExistence type="predicted"/>
<evidence type="ECO:0008006" key="5">
    <source>
        <dbReference type="Google" id="ProtNLM"/>
    </source>
</evidence>
<dbReference type="InterPro" id="IPR021732">
    <property type="entry name" value="DUF3301"/>
</dbReference>
<protein>
    <recommendedName>
        <fullName evidence="5">DUF3301 domain-containing protein</fullName>
    </recommendedName>
</protein>
<evidence type="ECO:0000313" key="1">
    <source>
        <dbReference type="EMBL" id="SEI87741.1"/>
    </source>
</evidence>
<dbReference type="Pfam" id="PF11743">
    <property type="entry name" value="DUF3301"/>
    <property type="match status" value="1"/>
</dbReference>
<dbReference type="STRING" id="170623.SAMN04244579_02522"/>
<dbReference type="AlphaFoldDB" id="A0A1H6U610"/>
<dbReference type="RefSeq" id="WP_090731356.1">
    <property type="nucleotide sequence ID" value="NZ_FNYO01000027.1"/>
</dbReference>
<organism evidence="1 4">
    <name type="scientific">Azotobacter beijerinckii</name>
    <dbReference type="NCBI Taxonomy" id="170623"/>
    <lineage>
        <taxon>Bacteria</taxon>
        <taxon>Pseudomonadati</taxon>
        <taxon>Pseudomonadota</taxon>
        <taxon>Gammaproteobacteria</taxon>
        <taxon>Pseudomonadales</taxon>
        <taxon>Pseudomonadaceae</taxon>
        <taxon>Azotobacter</taxon>
    </lineage>
</organism>
<reference evidence="3 4" key="1">
    <citation type="submission" date="2016-10" db="EMBL/GenBank/DDBJ databases">
        <authorList>
            <person name="de Groot N.N."/>
        </authorList>
    </citation>
    <scope>NUCLEOTIDE SEQUENCE [LARGE SCALE GENOMIC DNA]</scope>
    <source>
        <strain evidence="2 3">DSM 1041</strain>
        <strain evidence="1 4">DSM 373</strain>
    </source>
</reference>